<organism evidence="2 3">
    <name type="scientific">Spirosoma endophyticum</name>
    <dbReference type="NCBI Taxonomy" id="662367"/>
    <lineage>
        <taxon>Bacteria</taxon>
        <taxon>Pseudomonadati</taxon>
        <taxon>Bacteroidota</taxon>
        <taxon>Cytophagia</taxon>
        <taxon>Cytophagales</taxon>
        <taxon>Cytophagaceae</taxon>
        <taxon>Spirosoma</taxon>
    </lineage>
</organism>
<evidence type="ECO:0000256" key="1">
    <source>
        <dbReference type="SAM" id="SignalP"/>
    </source>
</evidence>
<sequence length="149" mass="16622">MKFTAFTALLVILIAVFGCAKKVAPTVAVVPFTKESMDVPVDSIPDTSNPLCHIEGPVVMRLHDAEGYVKYRESVGLWYITYVEPLPPGTGTDTAYNGFVCNMPNAYMKIGLKVRFSGQYYHARKYIPSTRAEEVRLYLILKQIHTGSD</sequence>
<gene>
    <name evidence="2" type="ORF">SAMN05216167_13321</name>
</gene>
<dbReference type="PROSITE" id="PS51257">
    <property type="entry name" value="PROKAR_LIPOPROTEIN"/>
    <property type="match status" value="1"/>
</dbReference>
<keyword evidence="1" id="KW-0732">Signal</keyword>
<accession>A0A1I2GIC9</accession>
<feature type="signal peptide" evidence="1">
    <location>
        <begin position="1"/>
        <end position="20"/>
    </location>
</feature>
<dbReference type="EMBL" id="FOLQ01000033">
    <property type="protein sequence ID" value="SFF17634.1"/>
    <property type="molecule type" value="Genomic_DNA"/>
</dbReference>
<reference evidence="2 3" key="1">
    <citation type="submission" date="2016-10" db="EMBL/GenBank/DDBJ databases">
        <authorList>
            <person name="de Groot N.N."/>
        </authorList>
    </citation>
    <scope>NUCLEOTIDE SEQUENCE [LARGE SCALE GENOMIC DNA]</scope>
    <source>
        <strain evidence="2 3">DSM 26130</strain>
    </source>
</reference>
<protein>
    <recommendedName>
        <fullName evidence="4">DUF4377 domain-containing protein</fullName>
    </recommendedName>
</protein>
<evidence type="ECO:0000313" key="2">
    <source>
        <dbReference type="EMBL" id="SFF17634.1"/>
    </source>
</evidence>
<feature type="chain" id="PRO_5011487011" description="DUF4377 domain-containing protein" evidence="1">
    <location>
        <begin position="21"/>
        <end position="149"/>
    </location>
</feature>
<name>A0A1I2GIC9_9BACT</name>
<proteinExistence type="predicted"/>
<dbReference type="Proteomes" id="UP000198598">
    <property type="component" value="Unassembled WGS sequence"/>
</dbReference>
<dbReference type="AlphaFoldDB" id="A0A1I2GIC9"/>
<evidence type="ECO:0000313" key="3">
    <source>
        <dbReference type="Proteomes" id="UP000198598"/>
    </source>
</evidence>
<evidence type="ECO:0008006" key="4">
    <source>
        <dbReference type="Google" id="ProtNLM"/>
    </source>
</evidence>
<dbReference type="RefSeq" id="WP_093834422.1">
    <property type="nucleotide sequence ID" value="NZ_FOLQ01000033.1"/>
</dbReference>
<keyword evidence="3" id="KW-1185">Reference proteome</keyword>